<dbReference type="InterPro" id="IPR056884">
    <property type="entry name" value="NPHP3-like_N"/>
</dbReference>
<keyword evidence="1" id="KW-0677">Repeat</keyword>
<feature type="domain" description="Nephrocystin 3-like N-terminal" evidence="2">
    <location>
        <begin position="18"/>
        <end position="178"/>
    </location>
</feature>
<dbReference type="Pfam" id="PF24883">
    <property type="entry name" value="NPHP3_N"/>
    <property type="match status" value="1"/>
</dbReference>
<name>A0ABR3IWK0_9AGAR</name>
<evidence type="ECO:0000256" key="1">
    <source>
        <dbReference type="ARBA" id="ARBA00022737"/>
    </source>
</evidence>
<comment type="caution">
    <text evidence="3">The sequence shown here is derived from an EMBL/GenBank/DDBJ whole genome shotgun (WGS) entry which is preliminary data.</text>
</comment>
<keyword evidence="4" id="KW-1185">Reference proteome</keyword>
<dbReference type="EMBL" id="JASNQZ010000015">
    <property type="protein sequence ID" value="KAL0947619.1"/>
    <property type="molecule type" value="Genomic_DNA"/>
</dbReference>
<organism evidence="3 4">
    <name type="scientific">Hohenbuehelia grisea</name>
    <dbReference type="NCBI Taxonomy" id="104357"/>
    <lineage>
        <taxon>Eukaryota</taxon>
        <taxon>Fungi</taxon>
        <taxon>Dikarya</taxon>
        <taxon>Basidiomycota</taxon>
        <taxon>Agaricomycotina</taxon>
        <taxon>Agaricomycetes</taxon>
        <taxon>Agaricomycetidae</taxon>
        <taxon>Agaricales</taxon>
        <taxon>Pleurotineae</taxon>
        <taxon>Pleurotaceae</taxon>
        <taxon>Hohenbuehelia</taxon>
    </lineage>
</organism>
<dbReference type="Gene3D" id="3.40.50.300">
    <property type="entry name" value="P-loop containing nucleotide triphosphate hydrolases"/>
    <property type="match status" value="1"/>
</dbReference>
<dbReference type="SUPFAM" id="SSF52540">
    <property type="entry name" value="P-loop containing nucleoside triphosphate hydrolases"/>
    <property type="match status" value="1"/>
</dbReference>
<dbReference type="InterPro" id="IPR027417">
    <property type="entry name" value="P-loop_NTPase"/>
</dbReference>
<proteinExistence type="predicted"/>
<protein>
    <recommendedName>
        <fullName evidence="2">Nephrocystin 3-like N-terminal domain-containing protein</fullName>
    </recommendedName>
</protein>
<evidence type="ECO:0000313" key="3">
    <source>
        <dbReference type="EMBL" id="KAL0947619.1"/>
    </source>
</evidence>
<dbReference type="Proteomes" id="UP001556367">
    <property type="component" value="Unassembled WGS sequence"/>
</dbReference>
<dbReference type="PANTHER" id="PTHR10039">
    <property type="entry name" value="AMELOGENIN"/>
    <property type="match status" value="1"/>
</dbReference>
<gene>
    <name evidence="3" type="ORF">HGRIS_013709</name>
</gene>
<evidence type="ECO:0000259" key="2">
    <source>
        <dbReference type="Pfam" id="PF24883"/>
    </source>
</evidence>
<reference evidence="4" key="1">
    <citation type="submission" date="2024-06" db="EMBL/GenBank/DDBJ databases">
        <title>Multi-omics analyses provide insights into the biosynthesis of the anticancer antibiotic pleurotin in Hohenbuehelia grisea.</title>
        <authorList>
            <person name="Weaver J.A."/>
            <person name="Alberti F."/>
        </authorList>
    </citation>
    <scope>NUCLEOTIDE SEQUENCE [LARGE SCALE GENOMIC DNA]</scope>
    <source>
        <strain evidence="4">T-177</strain>
    </source>
</reference>
<sequence length="614" mass="69615">MLGQLSPCAEGTRTRLLSRIQEWMQDTSGSSQVFWLKGSLGSGKTAIAYTVAQMAQQSNLLGANFFFSRFDESLRDPRLLIPTIAFHLAHFHPAFKLALAGAVAADSDITHRQPAHQFEVLLRHASDALNSILHPVVFVFDALDEFEKGIASFSSTMRLLIHGLTKMSSNVRLLLTSRPEPYIERLMCSVPTRGLVHDLDADPETKSDISKFLRRGLAQAPSLLDLETEGGGDWFSERDFSQLRLKAGNSFVYAATALRFIADPVICDPRQQLDIILRDRSTTSSDESNPYANLDNLYMLVLQRAYPESTSEATLDQLRSIFFYSGGGATHHFPSNEYITHFTSCTAESIAHYLRDLGSVFLLSRAGYFLPRHRTFMDLLLNRARCRDKRFFIDMNEWRIRFALRCLETVKECCLNHCYESASVMVPLAFVGFPTRQMACNRASICCNYSLITWTWQTLLADPDDPRWTMDGGLVSFLRSRGFVLWLAKRLFMDSKTFGCSALIRPIWWNCQLRPIVREALKRDANVWRAFIGLQDFHLWADDIGFKKDGTDCAWIEAASFGHESDSELSDACKRTMPAWCHPRRLCTLHQIREKRAKDGAGCEFTIDSRGIVS</sequence>
<accession>A0ABR3IWK0</accession>
<evidence type="ECO:0000313" key="4">
    <source>
        <dbReference type="Proteomes" id="UP001556367"/>
    </source>
</evidence>